<protein>
    <recommendedName>
        <fullName evidence="3">DUF1963 domain-containing protein</fullName>
    </recommendedName>
</protein>
<dbReference type="GeneID" id="76608957"/>
<sequence length="202" mass="22586">MIKLLINNSDSAEMSETSFGGKPVKNIGEDFHWPKCAYCKLPMQFLAKLSIDEKLYQIFMCQNDPGMCEEWDANGGSNAVVVIKPFELELVQEPSEGETLRETEHSAQVVSVDGDNYETARIEWAEKNGVSPREVLGQISGEPSWIQGNETPNCTTCNKPMEFVAQLEQGPDWKTEMNFGGGGAAYLFHCRCNDSAKFLWQC</sequence>
<dbReference type="Proteomes" id="UP000076077">
    <property type="component" value="Chromosome"/>
</dbReference>
<dbReference type="RefSeq" id="WP_067155443.1">
    <property type="nucleotide sequence ID" value="NZ_CP014864.1"/>
</dbReference>
<dbReference type="OrthoDB" id="5351532at2"/>
<gene>
    <name evidence="1" type="ORF">A3224_12990</name>
</gene>
<dbReference type="SUPFAM" id="SSF103032">
    <property type="entry name" value="Hypothetical protein YwqG"/>
    <property type="match status" value="1"/>
</dbReference>
<accession>A0A143HNS7</accession>
<evidence type="ECO:0008006" key="3">
    <source>
        <dbReference type="Google" id="ProtNLM"/>
    </source>
</evidence>
<reference evidence="2" key="1">
    <citation type="submission" date="2016-03" db="EMBL/GenBank/DDBJ databases">
        <authorList>
            <person name="Lee Y.-S."/>
            <person name="Choi Y.-L."/>
        </authorList>
    </citation>
    <scope>NUCLEOTIDE SEQUENCE [LARGE SCALE GENOMIC DNA]</scope>
    <source>
        <strain evidence="2">DAU221</strain>
    </source>
</reference>
<dbReference type="InterPro" id="IPR035948">
    <property type="entry name" value="YwqG-like_sf"/>
</dbReference>
<dbReference type="KEGG" id="mthd:A3224_12990"/>
<organism evidence="1 2">
    <name type="scientific">Microbulbifer thermotolerans</name>
    <dbReference type="NCBI Taxonomy" id="252514"/>
    <lineage>
        <taxon>Bacteria</taxon>
        <taxon>Pseudomonadati</taxon>
        <taxon>Pseudomonadota</taxon>
        <taxon>Gammaproteobacteria</taxon>
        <taxon>Cellvibrionales</taxon>
        <taxon>Microbulbiferaceae</taxon>
        <taxon>Microbulbifer</taxon>
    </lineage>
</organism>
<proteinExistence type="predicted"/>
<dbReference type="AlphaFoldDB" id="A0A143HNS7"/>
<evidence type="ECO:0000313" key="2">
    <source>
        <dbReference type="Proteomes" id="UP000076077"/>
    </source>
</evidence>
<dbReference type="EMBL" id="CP014864">
    <property type="protein sequence ID" value="AMX03373.1"/>
    <property type="molecule type" value="Genomic_DNA"/>
</dbReference>
<keyword evidence="2" id="KW-1185">Reference proteome</keyword>
<name>A0A143HNS7_MICTH</name>
<evidence type="ECO:0000313" key="1">
    <source>
        <dbReference type="EMBL" id="AMX03373.1"/>
    </source>
</evidence>